<comment type="similarity">
    <text evidence="9">Belongs to the mitochondrial carrier (TC 2.A.29) family.</text>
</comment>
<gene>
    <name evidence="11" type="ORF">CYLTODRAFT_390880</name>
</gene>
<dbReference type="Proteomes" id="UP000054007">
    <property type="component" value="Unassembled WGS sequence"/>
</dbReference>
<dbReference type="Pfam" id="PF00153">
    <property type="entry name" value="Mito_carr"/>
    <property type="match status" value="3"/>
</dbReference>
<accession>A0A0D7BLS0</accession>
<sequence length="318" mass="35056">MSKDASTKRNPKSLDTALLSGVAGGIAGCIAKTVVAPLDRVKILFQASNPDFQKYSGSWKGAYRAGQTIYSEFGIRGLFQGHSATLLRVFPYAGVKFMAYDHIHHILMPTRRDETNFLRFSSGALSGLASVCVTYPLEVARVRMAFQTTRTSDASRPSFIGALRQIYHESASVPTSKSAAIFVRFPYLKFYRGFTATIVGMVPYAGTSFLCWGYLRATFIPQDRKTATPLADLVIGGVSGLVAQTSSYPFEVIRRRMQVGGITRPDRWLGWHETMVAIYRSKGIPGFFVGLSLGYLKIVPMTAVSLATWQGLKRTFNI</sequence>
<reference evidence="11 12" key="1">
    <citation type="journal article" date="2015" name="Fungal Genet. Biol.">
        <title>Evolution of novel wood decay mechanisms in Agaricales revealed by the genome sequences of Fistulina hepatica and Cylindrobasidium torrendii.</title>
        <authorList>
            <person name="Floudas D."/>
            <person name="Held B.W."/>
            <person name="Riley R."/>
            <person name="Nagy L.G."/>
            <person name="Koehler G."/>
            <person name="Ransdell A.S."/>
            <person name="Younus H."/>
            <person name="Chow J."/>
            <person name="Chiniquy J."/>
            <person name="Lipzen A."/>
            <person name="Tritt A."/>
            <person name="Sun H."/>
            <person name="Haridas S."/>
            <person name="LaButti K."/>
            <person name="Ohm R.A."/>
            <person name="Kues U."/>
            <person name="Blanchette R.A."/>
            <person name="Grigoriev I.V."/>
            <person name="Minto R.E."/>
            <person name="Hibbett D.S."/>
        </authorList>
    </citation>
    <scope>NUCLEOTIDE SEQUENCE [LARGE SCALE GENOMIC DNA]</scope>
    <source>
        <strain evidence="11 12">FP15055 ss-10</strain>
    </source>
</reference>
<evidence type="ECO:0000256" key="10">
    <source>
        <dbReference type="SAM" id="Phobius"/>
    </source>
</evidence>
<evidence type="ECO:0000313" key="11">
    <source>
        <dbReference type="EMBL" id="KIY71094.1"/>
    </source>
</evidence>
<dbReference type="InterPro" id="IPR002067">
    <property type="entry name" value="MCP"/>
</dbReference>
<comment type="subcellular location">
    <subcellularLocation>
        <location evidence="1">Mitochondrion membrane</location>
        <topology evidence="1">Multi-pass membrane protein</topology>
    </subcellularLocation>
</comment>
<dbReference type="EMBL" id="KN880458">
    <property type="protein sequence ID" value="KIY71094.1"/>
    <property type="molecule type" value="Genomic_DNA"/>
</dbReference>
<keyword evidence="5 10" id="KW-1133">Transmembrane helix</keyword>
<dbReference type="InterPro" id="IPR018108">
    <property type="entry name" value="MCP_transmembrane"/>
</dbReference>
<dbReference type="PROSITE" id="PS50920">
    <property type="entry name" value="SOLCAR"/>
    <property type="match status" value="3"/>
</dbReference>
<keyword evidence="2 9" id="KW-0813">Transport</keyword>
<feature type="transmembrane region" description="Helical" evidence="10">
    <location>
        <begin position="117"/>
        <end position="137"/>
    </location>
</feature>
<evidence type="ECO:0000313" key="12">
    <source>
        <dbReference type="Proteomes" id="UP000054007"/>
    </source>
</evidence>
<evidence type="ECO:0000256" key="4">
    <source>
        <dbReference type="ARBA" id="ARBA00022737"/>
    </source>
</evidence>
<dbReference type="AlphaFoldDB" id="A0A0D7BLS0"/>
<dbReference type="OrthoDB" id="270584at2759"/>
<evidence type="ECO:0000256" key="6">
    <source>
        <dbReference type="ARBA" id="ARBA00023128"/>
    </source>
</evidence>
<protein>
    <submittedName>
        <fullName evidence="11">Mitochondrial carrier</fullName>
    </submittedName>
</protein>
<dbReference type="SUPFAM" id="SSF103506">
    <property type="entry name" value="Mitochondrial carrier"/>
    <property type="match status" value="1"/>
</dbReference>
<dbReference type="GO" id="GO:0055085">
    <property type="term" value="P:transmembrane transport"/>
    <property type="evidence" value="ECO:0007669"/>
    <property type="project" value="InterPro"/>
</dbReference>
<proteinExistence type="inferred from homology"/>
<keyword evidence="7 8" id="KW-0472">Membrane</keyword>
<keyword evidence="3 8" id="KW-0812">Transmembrane</keyword>
<feature type="transmembrane region" description="Helical" evidence="10">
    <location>
        <begin position="194"/>
        <end position="215"/>
    </location>
</feature>
<evidence type="ECO:0000256" key="5">
    <source>
        <dbReference type="ARBA" id="ARBA00022989"/>
    </source>
</evidence>
<organism evidence="11 12">
    <name type="scientific">Cylindrobasidium torrendii FP15055 ss-10</name>
    <dbReference type="NCBI Taxonomy" id="1314674"/>
    <lineage>
        <taxon>Eukaryota</taxon>
        <taxon>Fungi</taxon>
        <taxon>Dikarya</taxon>
        <taxon>Basidiomycota</taxon>
        <taxon>Agaricomycotina</taxon>
        <taxon>Agaricomycetes</taxon>
        <taxon>Agaricomycetidae</taxon>
        <taxon>Agaricales</taxon>
        <taxon>Marasmiineae</taxon>
        <taxon>Physalacriaceae</taxon>
        <taxon>Cylindrobasidium</taxon>
    </lineage>
</organism>
<evidence type="ECO:0000256" key="2">
    <source>
        <dbReference type="ARBA" id="ARBA00022448"/>
    </source>
</evidence>
<keyword evidence="12" id="KW-1185">Reference proteome</keyword>
<evidence type="ECO:0000256" key="7">
    <source>
        <dbReference type="ARBA" id="ARBA00023136"/>
    </source>
</evidence>
<dbReference type="PRINTS" id="PR00926">
    <property type="entry name" value="MITOCARRIER"/>
</dbReference>
<evidence type="ECO:0000256" key="1">
    <source>
        <dbReference type="ARBA" id="ARBA00004225"/>
    </source>
</evidence>
<dbReference type="PROSITE" id="PS51257">
    <property type="entry name" value="PROKAR_LIPOPROTEIN"/>
    <property type="match status" value="1"/>
</dbReference>
<keyword evidence="4" id="KW-0677">Repeat</keyword>
<feature type="repeat" description="Solcar" evidence="8">
    <location>
        <begin position="15"/>
        <end position="106"/>
    </location>
</feature>
<keyword evidence="6" id="KW-0496">Mitochondrion</keyword>
<dbReference type="InterPro" id="IPR023395">
    <property type="entry name" value="MCP_dom_sf"/>
</dbReference>
<feature type="repeat" description="Solcar" evidence="8">
    <location>
        <begin position="114"/>
        <end position="218"/>
    </location>
</feature>
<evidence type="ECO:0000256" key="9">
    <source>
        <dbReference type="RuleBase" id="RU000488"/>
    </source>
</evidence>
<evidence type="ECO:0000256" key="3">
    <source>
        <dbReference type="ARBA" id="ARBA00022692"/>
    </source>
</evidence>
<dbReference type="GO" id="GO:0031966">
    <property type="term" value="C:mitochondrial membrane"/>
    <property type="evidence" value="ECO:0007669"/>
    <property type="project" value="UniProtKB-SubCell"/>
</dbReference>
<dbReference type="Gene3D" id="1.50.40.10">
    <property type="entry name" value="Mitochondrial carrier domain"/>
    <property type="match status" value="1"/>
</dbReference>
<name>A0A0D7BLS0_9AGAR</name>
<feature type="repeat" description="Solcar" evidence="8">
    <location>
        <begin position="227"/>
        <end position="315"/>
    </location>
</feature>
<evidence type="ECO:0000256" key="8">
    <source>
        <dbReference type="PROSITE-ProRule" id="PRU00282"/>
    </source>
</evidence>
<dbReference type="STRING" id="1314674.A0A0D7BLS0"/>
<dbReference type="PANTHER" id="PTHR24089">
    <property type="entry name" value="SOLUTE CARRIER FAMILY 25"/>
    <property type="match status" value="1"/>
</dbReference>